<reference evidence="1 2" key="1">
    <citation type="submission" date="2018-01" db="EMBL/GenBank/DDBJ databases">
        <title>Genomic Encyclopedia of Type Strains, Phase III (KMG-III): the genomes of soil and plant-associated and newly described type strains.</title>
        <authorList>
            <person name="Whitman W."/>
        </authorList>
    </citation>
    <scope>NUCLEOTIDE SEQUENCE [LARGE SCALE GENOMIC DNA]</scope>
    <source>
        <strain evidence="1 2">JCM 18070</strain>
    </source>
</reference>
<dbReference type="Pfam" id="PF20484">
    <property type="entry name" value="DUF6723"/>
    <property type="match status" value="1"/>
</dbReference>
<evidence type="ECO:0000313" key="1">
    <source>
        <dbReference type="EMBL" id="POR48746.1"/>
    </source>
</evidence>
<dbReference type="InterPro" id="IPR046569">
    <property type="entry name" value="DUF6723"/>
</dbReference>
<dbReference type="OrthoDB" id="9131809at2"/>
<evidence type="ECO:0000313" key="2">
    <source>
        <dbReference type="Proteomes" id="UP000237381"/>
    </source>
</evidence>
<comment type="caution">
    <text evidence="1">The sequence shown here is derived from an EMBL/GenBank/DDBJ whole genome shotgun (WGS) entry which is preliminary data.</text>
</comment>
<dbReference type="RefSeq" id="WP_146055337.1">
    <property type="nucleotide sequence ID" value="NZ_PQGA01000013.1"/>
</dbReference>
<sequence>MEKSTAMSAGRFRPEDYDVVCGQKVNALGRYIGYLRIRRKPDGKLIYPFDGCQVPGPFATGEEARRAACEMAEELVRLDIASPEA</sequence>
<keyword evidence="2" id="KW-1185">Reference proteome</keyword>
<protein>
    <submittedName>
        <fullName evidence="1">Uncharacterized protein</fullName>
    </submittedName>
</protein>
<accession>A0A2S4M1Y6</accession>
<gene>
    <name evidence="1" type="ORF">B0G62_11331</name>
</gene>
<dbReference type="EMBL" id="PQGA01000013">
    <property type="protein sequence ID" value="POR48746.1"/>
    <property type="molecule type" value="Genomic_DNA"/>
</dbReference>
<dbReference type="AlphaFoldDB" id="A0A2S4M1Y6"/>
<dbReference type="Proteomes" id="UP000237381">
    <property type="component" value="Unassembled WGS sequence"/>
</dbReference>
<proteinExistence type="predicted"/>
<organism evidence="1 2">
    <name type="scientific">Paraburkholderia eburnea</name>
    <dbReference type="NCBI Taxonomy" id="1189126"/>
    <lineage>
        <taxon>Bacteria</taxon>
        <taxon>Pseudomonadati</taxon>
        <taxon>Pseudomonadota</taxon>
        <taxon>Betaproteobacteria</taxon>
        <taxon>Burkholderiales</taxon>
        <taxon>Burkholderiaceae</taxon>
        <taxon>Paraburkholderia</taxon>
    </lineage>
</organism>
<name>A0A2S4M1Y6_9BURK</name>